<organism evidence="1 2">
    <name type="scientific">Pectobacterium phage vB_PcaM_CBB</name>
    <dbReference type="NCBI Taxonomy" id="2772511"/>
    <lineage>
        <taxon>Viruses</taxon>
        <taxon>Duplodnaviria</taxon>
        <taxon>Heunggongvirae</taxon>
        <taxon>Uroviricota</taxon>
        <taxon>Caudoviricetes</taxon>
        <taxon>Mimasvirus</taxon>
        <taxon>Mimasvirus CBB</taxon>
    </lineage>
</organism>
<evidence type="ECO:0000313" key="2">
    <source>
        <dbReference type="Proteomes" id="UP000223891"/>
    </source>
</evidence>
<keyword evidence="2" id="KW-1185">Reference proteome</keyword>
<accession>A0A1L2CUY5</accession>
<gene>
    <name evidence="1" type="ORF">CBB_271</name>
</gene>
<name>A0A1L2CUY5_9CAUD</name>
<reference evidence="2" key="1">
    <citation type="submission" date="2016-01" db="EMBL/GenBank/DDBJ databases">
        <title>Isolation and Characterization of Enterobacteria phage CBB.</title>
        <authorList>
            <person name="Buttimer C.T.H."/>
            <person name="Hendrix H."/>
            <person name="Alexandre H."/>
            <person name="O'Mahony J."/>
            <person name="Lavigne R."/>
            <person name="Coffey A."/>
        </authorList>
    </citation>
    <scope>NUCLEOTIDE SEQUENCE [LARGE SCALE GENOMIC DNA]</scope>
</reference>
<dbReference type="Proteomes" id="UP000223891">
    <property type="component" value="Segment"/>
</dbReference>
<sequence>MSLNSFDRNYGMSANSREFWGGDNGFVTVVVTLPADVEIGVSAVAFDGTEAGDNAAQTAKSAAEKNQFIIAQALAQRAVLVTTSALSNDVDPTASGFETVGGNVIAFGKAGTLADNSFGITYIVERQDVFTKQENKPGSTYALTVDPTAEISANLAQAGVFQKKDGTPAAAAAVAIKVFKALPVLL</sequence>
<evidence type="ECO:0000313" key="1">
    <source>
        <dbReference type="EMBL" id="AMM43835.1"/>
    </source>
</evidence>
<dbReference type="EMBL" id="KU574722">
    <property type="protein sequence ID" value="AMM43835.1"/>
    <property type="molecule type" value="Genomic_DNA"/>
</dbReference>
<protein>
    <submittedName>
        <fullName evidence="1">Structural protein</fullName>
    </submittedName>
</protein>
<proteinExistence type="predicted"/>